<evidence type="ECO:0000256" key="7">
    <source>
        <dbReference type="SAM" id="Coils"/>
    </source>
</evidence>
<keyword evidence="4" id="KW-0238">DNA-binding</keyword>
<dbReference type="SMART" id="SM00432">
    <property type="entry name" value="MADS"/>
    <property type="match status" value="1"/>
</dbReference>
<dbReference type="Pfam" id="PF00319">
    <property type="entry name" value="SRF-TF"/>
    <property type="match status" value="1"/>
</dbReference>
<dbReference type="PROSITE" id="PS50058">
    <property type="entry name" value="G_PROTEIN_GAMMA"/>
    <property type="match status" value="1"/>
</dbReference>
<evidence type="ECO:0000256" key="2">
    <source>
        <dbReference type="ARBA" id="ARBA00022782"/>
    </source>
</evidence>
<dbReference type="GO" id="GO:0007186">
    <property type="term" value="P:G protein-coupled receptor signaling pathway"/>
    <property type="evidence" value="ECO:0007669"/>
    <property type="project" value="InterPro"/>
</dbReference>
<evidence type="ECO:0000259" key="9">
    <source>
        <dbReference type="PROSITE" id="PS50058"/>
    </source>
</evidence>
<reference evidence="12 13" key="1">
    <citation type="submission" date="2020-10" db="EMBL/GenBank/DDBJ databases">
        <title>Plant Genome Project.</title>
        <authorList>
            <person name="Zhang R.-G."/>
        </authorList>
    </citation>
    <scope>NUCLEOTIDE SEQUENCE [LARGE SCALE GENOMIC DNA]</scope>
    <source>
        <strain evidence="12">FAFU-HL-1</strain>
        <tissue evidence="12">Leaf</tissue>
    </source>
</reference>
<dbReference type="GO" id="GO:0000977">
    <property type="term" value="F:RNA polymerase II transcription regulatory region sequence-specific DNA binding"/>
    <property type="evidence" value="ECO:0007669"/>
    <property type="project" value="InterPro"/>
</dbReference>
<dbReference type="GO" id="GO:0003700">
    <property type="term" value="F:DNA-binding transcription factor activity"/>
    <property type="evidence" value="ECO:0007669"/>
    <property type="project" value="InterPro"/>
</dbReference>
<dbReference type="PROSITE" id="PS51297">
    <property type="entry name" value="K_BOX"/>
    <property type="match status" value="1"/>
</dbReference>
<dbReference type="InterPro" id="IPR015898">
    <property type="entry name" value="G-protein_gamma-like_dom"/>
</dbReference>
<evidence type="ECO:0000259" key="11">
    <source>
        <dbReference type="PROSITE" id="PS51297"/>
    </source>
</evidence>
<keyword evidence="5" id="KW-0804">Transcription</keyword>
<dbReference type="PROSITE" id="PS00350">
    <property type="entry name" value="MADS_BOX_1"/>
    <property type="match status" value="1"/>
</dbReference>
<dbReference type="PRINTS" id="PR00404">
    <property type="entry name" value="MADSDOMAIN"/>
</dbReference>
<sequence>MKVELKFFYLMKMTRKKIQIKKIDNTAARQVTFSKRRRGLFKKAYELSTLCDAEIALMVFSATGKLFEYSSSSMGQVIGRRNMHPMNINTLCQPSLEQQLDDGVYAMLIKEIAEKNCELRHMRGEDLQGLTFEELQKLEKSVEGSLRRIVEEKGEKGIKEINALKTKGEQLAEENQRLKQHVMNLSAGQRRLLEPDKSSDSLGTNISSMSSADPRQDYDSSCAFLKLGLPFPD</sequence>
<evidence type="ECO:0000256" key="6">
    <source>
        <dbReference type="ARBA" id="ARBA00023242"/>
    </source>
</evidence>
<evidence type="ECO:0000256" key="8">
    <source>
        <dbReference type="SAM" id="MobiDB-lite"/>
    </source>
</evidence>
<feature type="coiled-coil region" evidence="7">
    <location>
        <begin position="135"/>
        <end position="181"/>
    </location>
</feature>
<accession>A0A835MU77</accession>
<comment type="caution">
    <text evidence="12">The sequence shown here is derived from an EMBL/GenBank/DDBJ whole genome shotgun (WGS) entry which is preliminary data.</text>
</comment>
<feature type="domain" description="K-box" evidence="11">
    <location>
        <begin position="98"/>
        <end position="191"/>
    </location>
</feature>
<dbReference type="Gene3D" id="3.40.1810.10">
    <property type="entry name" value="Transcription factor, MADS-box"/>
    <property type="match status" value="1"/>
</dbReference>
<evidence type="ECO:0000256" key="3">
    <source>
        <dbReference type="ARBA" id="ARBA00023015"/>
    </source>
</evidence>
<dbReference type="GO" id="GO:0046983">
    <property type="term" value="F:protein dimerization activity"/>
    <property type="evidence" value="ECO:0007669"/>
    <property type="project" value="InterPro"/>
</dbReference>
<dbReference type="InterPro" id="IPR033896">
    <property type="entry name" value="MEF2-like_N"/>
</dbReference>
<proteinExistence type="predicted"/>
<keyword evidence="3" id="KW-0805">Transcription regulation</keyword>
<feature type="domain" description="MADS-box" evidence="10">
    <location>
        <begin position="13"/>
        <end position="73"/>
    </location>
</feature>
<dbReference type="PANTHER" id="PTHR48019">
    <property type="entry name" value="SERUM RESPONSE FACTOR HOMOLOG"/>
    <property type="match status" value="1"/>
</dbReference>
<evidence type="ECO:0000313" key="12">
    <source>
        <dbReference type="EMBL" id="KAF9679042.1"/>
    </source>
</evidence>
<organism evidence="12 13">
    <name type="scientific">Salix dunnii</name>
    <dbReference type="NCBI Taxonomy" id="1413687"/>
    <lineage>
        <taxon>Eukaryota</taxon>
        <taxon>Viridiplantae</taxon>
        <taxon>Streptophyta</taxon>
        <taxon>Embryophyta</taxon>
        <taxon>Tracheophyta</taxon>
        <taxon>Spermatophyta</taxon>
        <taxon>Magnoliopsida</taxon>
        <taxon>eudicotyledons</taxon>
        <taxon>Gunneridae</taxon>
        <taxon>Pentapetalae</taxon>
        <taxon>rosids</taxon>
        <taxon>fabids</taxon>
        <taxon>Malpighiales</taxon>
        <taxon>Salicaceae</taxon>
        <taxon>Saliceae</taxon>
        <taxon>Salix</taxon>
    </lineage>
</organism>
<dbReference type="Proteomes" id="UP000657918">
    <property type="component" value="Unassembled WGS sequence"/>
</dbReference>
<dbReference type="AlphaFoldDB" id="A0A835MU77"/>
<dbReference type="Pfam" id="PF01486">
    <property type="entry name" value="K-box"/>
    <property type="match status" value="1"/>
</dbReference>
<dbReference type="FunFam" id="3.40.1810.10:FF:000007">
    <property type="entry name" value="Transcription factor, MADS-box"/>
    <property type="match status" value="1"/>
</dbReference>
<dbReference type="EMBL" id="JADGMS010000007">
    <property type="protein sequence ID" value="KAF9679042.1"/>
    <property type="molecule type" value="Genomic_DNA"/>
</dbReference>
<dbReference type="PROSITE" id="PS50066">
    <property type="entry name" value="MADS_BOX_2"/>
    <property type="match status" value="1"/>
</dbReference>
<dbReference type="InterPro" id="IPR036879">
    <property type="entry name" value="TF_MADSbox_sf"/>
</dbReference>
<dbReference type="InterPro" id="IPR050142">
    <property type="entry name" value="MADS-box/MEF2_TF"/>
</dbReference>
<comment type="subcellular location">
    <subcellularLocation>
        <location evidence="1">Nucleus</location>
    </subcellularLocation>
</comment>
<name>A0A835MU77_9ROSI</name>
<feature type="domain" description="G protein gamma" evidence="9">
    <location>
        <begin position="157"/>
        <end position="225"/>
    </location>
</feature>
<keyword evidence="6" id="KW-0539">Nucleus</keyword>
<evidence type="ECO:0000259" key="10">
    <source>
        <dbReference type="PROSITE" id="PS50066"/>
    </source>
</evidence>
<dbReference type="InterPro" id="IPR002100">
    <property type="entry name" value="TF_MADSbox"/>
</dbReference>
<evidence type="ECO:0000256" key="1">
    <source>
        <dbReference type="ARBA" id="ARBA00004123"/>
    </source>
</evidence>
<evidence type="ECO:0000313" key="13">
    <source>
        <dbReference type="Proteomes" id="UP000657918"/>
    </source>
</evidence>
<feature type="region of interest" description="Disordered" evidence="8">
    <location>
        <begin position="193"/>
        <end position="218"/>
    </location>
</feature>
<protein>
    <submittedName>
        <fullName evidence="12">Uncharacterized protein</fullName>
    </submittedName>
</protein>
<dbReference type="GO" id="GO:0005634">
    <property type="term" value="C:nucleus"/>
    <property type="evidence" value="ECO:0007669"/>
    <property type="project" value="UniProtKB-SubCell"/>
</dbReference>
<dbReference type="CDD" id="cd00265">
    <property type="entry name" value="MADS_MEF2_like"/>
    <property type="match status" value="1"/>
</dbReference>
<dbReference type="OrthoDB" id="1898716at2759"/>
<keyword evidence="7" id="KW-0175">Coiled coil</keyword>
<keyword evidence="2" id="KW-0221">Differentiation</keyword>
<feature type="compositionally biased region" description="Polar residues" evidence="8">
    <location>
        <begin position="200"/>
        <end position="213"/>
    </location>
</feature>
<gene>
    <name evidence="12" type="ORF">SADUNF_Sadunf07G0098900</name>
</gene>
<dbReference type="InterPro" id="IPR002487">
    <property type="entry name" value="TF_Kbox"/>
</dbReference>
<evidence type="ECO:0000256" key="5">
    <source>
        <dbReference type="ARBA" id="ARBA00023163"/>
    </source>
</evidence>
<dbReference type="GO" id="GO:0045944">
    <property type="term" value="P:positive regulation of transcription by RNA polymerase II"/>
    <property type="evidence" value="ECO:0007669"/>
    <property type="project" value="InterPro"/>
</dbReference>
<keyword evidence="13" id="KW-1185">Reference proteome</keyword>
<evidence type="ECO:0000256" key="4">
    <source>
        <dbReference type="ARBA" id="ARBA00023125"/>
    </source>
</evidence>
<dbReference type="SUPFAM" id="SSF55455">
    <property type="entry name" value="SRF-like"/>
    <property type="match status" value="1"/>
</dbReference>
<dbReference type="GO" id="GO:0030154">
    <property type="term" value="P:cell differentiation"/>
    <property type="evidence" value="ECO:0007669"/>
    <property type="project" value="UniProtKB-KW"/>
</dbReference>